<reference evidence="2" key="1">
    <citation type="journal article" date="2020" name="G3 (Bethesda)">
        <title>High-Quality Assemblies for Three Invasive Social Wasps from the &lt;i&gt;Vespula&lt;/i&gt; Genus.</title>
        <authorList>
            <person name="Harrop T.W.R."/>
            <person name="Guhlin J."/>
            <person name="McLaughlin G.M."/>
            <person name="Permina E."/>
            <person name="Stockwell P."/>
            <person name="Gilligan J."/>
            <person name="Le Lec M.F."/>
            <person name="Gruber M.A.M."/>
            <person name="Quinn O."/>
            <person name="Lovegrove M."/>
            <person name="Duncan E.J."/>
            <person name="Remnant E.J."/>
            <person name="Van Eeckhoven J."/>
            <person name="Graham B."/>
            <person name="Knapp R.A."/>
            <person name="Langford K.W."/>
            <person name="Kronenberg Z."/>
            <person name="Press M.O."/>
            <person name="Eacker S.M."/>
            <person name="Wilson-Rankin E.E."/>
            <person name="Purcell J."/>
            <person name="Lester P.J."/>
            <person name="Dearden P.K."/>
        </authorList>
    </citation>
    <scope>NUCLEOTIDE SEQUENCE</scope>
    <source>
        <strain evidence="2">Linc-1</strain>
    </source>
</reference>
<proteinExistence type="predicted"/>
<organism evidence="2 3">
    <name type="scientific">Vespula germanica</name>
    <name type="common">German yellow jacket</name>
    <name type="synonym">Paravespula germanica</name>
    <dbReference type="NCBI Taxonomy" id="30212"/>
    <lineage>
        <taxon>Eukaryota</taxon>
        <taxon>Metazoa</taxon>
        <taxon>Ecdysozoa</taxon>
        <taxon>Arthropoda</taxon>
        <taxon>Hexapoda</taxon>
        <taxon>Insecta</taxon>
        <taxon>Pterygota</taxon>
        <taxon>Neoptera</taxon>
        <taxon>Endopterygota</taxon>
        <taxon>Hymenoptera</taxon>
        <taxon>Apocrita</taxon>
        <taxon>Aculeata</taxon>
        <taxon>Vespoidea</taxon>
        <taxon>Vespidae</taxon>
        <taxon>Vespinae</taxon>
        <taxon>Vespula</taxon>
    </lineage>
</organism>
<keyword evidence="3" id="KW-1185">Reference proteome</keyword>
<dbReference type="EMBL" id="JACSDZ010000001">
    <property type="protein sequence ID" value="KAF7418369.1"/>
    <property type="molecule type" value="Genomic_DNA"/>
</dbReference>
<name>A0A834U6C2_VESGE</name>
<evidence type="ECO:0000313" key="3">
    <source>
        <dbReference type="Proteomes" id="UP000617340"/>
    </source>
</evidence>
<evidence type="ECO:0000256" key="1">
    <source>
        <dbReference type="SAM" id="MobiDB-lite"/>
    </source>
</evidence>
<dbReference type="Proteomes" id="UP000617340">
    <property type="component" value="Unassembled WGS sequence"/>
</dbReference>
<protein>
    <submittedName>
        <fullName evidence="2">Uncharacterized protein</fullName>
    </submittedName>
</protein>
<sequence length="120" mass="12543">MVLAGNRSLFRAVFPSLAFSGSDSLGNLCWCTLVWDRATLSDRDHGGTSSDKRGSRSQAASPRAAKLRARTAAASAVTLSEARHTATSYSFNYVADTGNINLVAVSAAAAEASERSEASD</sequence>
<feature type="region of interest" description="Disordered" evidence="1">
    <location>
        <begin position="41"/>
        <end position="64"/>
    </location>
</feature>
<accession>A0A834U6C2</accession>
<dbReference type="AlphaFoldDB" id="A0A834U6C2"/>
<gene>
    <name evidence="2" type="ORF">HZH68_001022</name>
</gene>
<comment type="caution">
    <text evidence="2">The sequence shown here is derived from an EMBL/GenBank/DDBJ whole genome shotgun (WGS) entry which is preliminary data.</text>
</comment>
<evidence type="ECO:0000313" key="2">
    <source>
        <dbReference type="EMBL" id="KAF7418369.1"/>
    </source>
</evidence>
<feature type="compositionally biased region" description="Basic and acidic residues" evidence="1">
    <location>
        <begin position="41"/>
        <end position="54"/>
    </location>
</feature>